<dbReference type="GO" id="GO:0005737">
    <property type="term" value="C:cytoplasm"/>
    <property type="evidence" value="ECO:0007669"/>
    <property type="project" value="TreeGrafter"/>
</dbReference>
<comment type="caution">
    <text evidence="5">The sequence shown here is derived from an EMBL/GenBank/DDBJ whole genome shotgun (WGS) entry which is preliminary data.</text>
</comment>
<dbReference type="PRINTS" id="PR00080">
    <property type="entry name" value="SDRFAMILY"/>
</dbReference>
<feature type="domain" description="Ketoreductase" evidence="4">
    <location>
        <begin position="7"/>
        <end position="149"/>
    </location>
</feature>
<dbReference type="Gene3D" id="3.40.50.720">
    <property type="entry name" value="NAD(P)-binding Rossmann-like Domain"/>
    <property type="match status" value="1"/>
</dbReference>
<dbReference type="PANTHER" id="PTHR43544:SF7">
    <property type="entry name" value="NADB-LER2"/>
    <property type="match status" value="1"/>
</dbReference>
<dbReference type="SMART" id="SM00822">
    <property type="entry name" value="PKS_KR"/>
    <property type="match status" value="1"/>
</dbReference>
<dbReference type="Proteomes" id="UP000220102">
    <property type="component" value="Unassembled WGS sequence"/>
</dbReference>
<dbReference type="Pfam" id="PF00106">
    <property type="entry name" value="adh_short"/>
    <property type="match status" value="1"/>
</dbReference>
<protein>
    <recommendedName>
        <fullName evidence="4">Ketoreductase domain-containing protein</fullName>
    </recommendedName>
</protein>
<evidence type="ECO:0000313" key="5">
    <source>
        <dbReference type="EMBL" id="PEN13706.1"/>
    </source>
</evidence>
<dbReference type="EMBL" id="PDEQ01000003">
    <property type="protein sequence ID" value="PEN13706.1"/>
    <property type="molecule type" value="Genomic_DNA"/>
</dbReference>
<dbReference type="CDD" id="cd05325">
    <property type="entry name" value="carb_red_sniffer_like_SDR_c"/>
    <property type="match status" value="1"/>
</dbReference>
<evidence type="ECO:0000256" key="1">
    <source>
        <dbReference type="ARBA" id="ARBA00022857"/>
    </source>
</evidence>
<evidence type="ECO:0000259" key="4">
    <source>
        <dbReference type="SMART" id="SM00822"/>
    </source>
</evidence>
<comment type="similarity">
    <text evidence="3">Belongs to the short-chain dehydrogenases/reductases (SDR) family.</text>
</comment>
<accession>A0A2A8CYI2</accession>
<dbReference type="PRINTS" id="PR00081">
    <property type="entry name" value="GDHRDH"/>
</dbReference>
<dbReference type="PANTHER" id="PTHR43544">
    <property type="entry name" value="SHORT-CHAIN DEHYDROGENASE/REDUCTASE"/>
    <property type="match status" value="1"/>
</dbReference>
<dbReference type="OrthoDB" id="5786478at2"/>
<dbReference type="AlphaFoldDB" id="A0A2A8CYI2"/>
<dbReference type="InterPro" id="IPR002347">
    <property type="entry name" value="SDR_fam"/>
</dbReference>
<dbReference type="GO" id="GO:0016491">
    <property type="term" value="F:oxidoreductase activity"/>
    <property type="evidence" value="ECO:0007669"/>
    <property type="project" value="UniProtKB-KW"/>
</dbReference>
<keyword evidence="2" id="KW-0560">Oxidoreductase</keyword>
<proteinExistence type="inferred from homology"/>
<dbReference type="RefSeq" id="WP_098074869.1">
    <property type="nucleotide sequence ID" value="NZ_PDEQ01000003.1"/>
</dbReference>
<sequence>MADPTKGVILITGSNRGIGLEMVRQLASSAATVIATCRRPDEADDLHELADAHTDTVDVLQLDVTDPDAISGARSMVEERYGALNLLINNAGVNGGGTADTFDHVDMETLMHTFQVNAAAPHIMTRAFASLLKAGAADGNSAVVNITSQLGSITNTKGRGTWQSYKASKAALNMLSRLEAHELRADGVVVVAMHPGWVQTDMGGSNARLTPEASVSGILDVVRSLSPDDAGRFLTHDGSELPW</sequence>
<keyword evidence="6" id="KW-1185">Reference proteome</keyword>
<gene>
    <name evidence="5" type="ORF">CRI94_06425</name>
</gene>
<dbReference type="InterPro" id="IPR036291">
    <property type="entry name" value="NAD(P)-bd_dom_sf"/>
</dbReference>
<evidence type="ECO:0000256" key="3">
    <source>
        <dbReference type="RuleBase" id="RU000363"/>
    </source>
</evidence>
<name>A0A2A8CYI2_9BACT</name>
<organism evidence="5 6">
    <name type="scientific">Longibacter salinarum</name>
    <dbReference type="NCBI Taxonomy" id="1850348"/>
    <lineage>
        <taxon>Bacteria</taxon>
        <taxon>Pseudomonadati</taxon>
        <taxon>Rhodothermota</taxon>
        <taxon>Rhodothermia</taxon>
        <taxon>Rhodothermales</taxon>
        <taxon>Salisaetaceae</taxon>
        <taxon>Longibacter</taxon>
    </lineage>
</organism>
<evidence type="ECO:0000256" key="2">
    <source>
        <dbReference type="ARBA" id="ARBA00023002"/>
    </source>
</evidence>
<evidence type="ECO:0000313" key="6">
    <source>
        <dbReference type="Proteomes" id="UP000220102"/>
    </source>
</evidence>
<reference evidence="5 6" key="1">
    <citation type="submission" date="2017-10" db="EMBL/GenBank/DDBJ databases">
        <title>Draft genome of Longibacter Salinarum.</title>
        <authorList>
            <person name="Goh K.M."/>
            <person name="Shamsir M.S."/>
            <person name="Lim S.W."/>
        </authorList>
    </citation>
    <scope>NUCLEOTIDE SEQUENCE [LARGE SCALE GENOMIC DNA]</scope>
    <source>
        <strain evidence="5 6">KCTC 52045</strain>
    </source>
</reference>
<dbReference type="InterPro" id="IPR057326">
    <property type="entry name" value="KR_dom"/>
</dbReference>
<dbReference type="SUPFAM" id="SSF51735">
    <property type="entry name" value="NAD(P)-binding Rossmann-fold domains"/>
    <property type="match status" value="1"/>
</dbReference>
<keyword evidence="1" id="KW-0521">NADP</keyword>
<dbReference type="InterPro" id="IPR051468">
    <property type="entry name" value="Fungal_SecMetab_SDRs"/>
</dbReference>